<name>A0A9Q1V059_CLOBO</name>
<comment type="caution">
    <text evidence="2">The sequence shown here is derived from an EMBL/GenBank/DDBJ whole genome shotgun (WGS) entry which is preliminary data.</text>
</comment>
<feature type="transmembrane region" description="Helical" evidence="1">
    <location>
        <begin position="44"/>
        <end position="64"/>
    </location>
</feature>
<keyword evidence="1" id="KW-0472">Membrane</keyword>
<dbReference type="EMBL" id="LGVR01000010">
    <property type="protein sequence ID" value="KOA89661.1"/>
    <property type="molecule type" value="Genomic_DNA"/>
</dbReference>
<feature type="transmembrane region" description="Helical" evidence="1">
    <location>
        <begin position="91"/>
        <end position="112"/>
    </location>
</feature>
<feature type="transmembrane region" description="Helical" evidence="1">
    <location>
        <begin position="214"/>
        <end position="232"/>
    </location>
</feature>
<dbReference type="RefSeq" id="WP_013724802.1">
    <property type="nucleotide sequence ID" value="NZ_LGVO01000005.1"/>
</dbReference>
<dbReference type="Proteomes" id="UP000037540">
    <property type="component" value="Unassembled WGS sequence"/>
</dbReference>
<accession>A0A9Q1V059</accession>
<dbReference type="AlphaFoldDB" id="A0A9Q1V059"/>
<evidence type="ECO:0000313" key="2">
    <source>
        <dbReference type="EMBL" id="KOA89661.1"/>
    </source>
</evidence>
<gene>
    <name evidence="2" type="ORF">ADU74_03370</name>
</gene>
<feature type="transmembrane region" description="Helical" evidence="1">
    <location>
        <begin position="132"/>
        <end position="151"/>
    </location>
</feature>
<protein>
    <submittedName>
        <fullName evidence="2">Membrane protein</fullName>
    </submittedName>
</protein>
<evidence type="ECO:0000313" key="3">
    <source>
        <dbReference type="Proteomes" id="UP000037540"/>
    </source>
</evidence>
<proteinExistence type="predicted"/>
<feature type="transmembrane region" description="Helical" evidence="1">
    <location>
        <begin position="21"/>
        <end position="38"/>
    </location>
</feature>
<feature type="transmembrane region" description="Helical" evidence="1">
    <location>
        <begin position="158"/>
        <end position="176"/>
    </location>
</feature>
<reference evidence="2 3" key="1">
    <citation type="submission" date="2015-07" db="EMBL/GenBank/DDBJ databases">
        <title>Draft genome sequences of 17 French Clostridium botulinum group III.</title>
        <authorList>
            <person name="Woudstra C."/>
            <person name="Le Marechal C."/>
            <person name="Souillard R."/>
            <person name="Bayon-Auboyer M.-H."/>
            <person name="Dessouter D."/>
            <person name="Fach P."/>
        </authorList>
    </citation>
    <scope>NUCLEOTIDE SEQUENCE [LARGE SCALE GENOMIC DNA]</scope>
    <source>
        <strain evidence="2 3">12LNRI-CD</strain>
    </source>
</reference>
<dbReference type="OrthoDB" id="1893191at2"/>
<organism evidence="2 3">
    <name type="scientific">Clostridium botulinum</name>
    <dbReference type="NCBI Taxonomy" id="1491"/>
    <lineage>
        <taxon>Bacteria</taxon>
        <taxon>Bacillati</taxon>
        <taxon>Bacillota</taxon>
        <taxon>Clostridia</taxon>
        <taxon>Eubacteriales</taxon>
        <taxon>Clostridiaceae</taxon>
        <taxon>Clostridium</taxon>
    </lineage>
</organism>
<evidence type="ECO:0000256" key="1">
    <source>
        <dbReference type="SAM" id="Phobius"/>
    </source>
</evidence>
<sequence>MEKILSIISLEIKKKRFIKSVLLGILLIIPILILITKIKKDIDNSNVILGVIPYIVLANGCFYFNEDFVNKTDRIIFTGIFKKSEIMISKLASLFFISLNYIGFYEVVLILYNLYVKKGISEFINTSSILNNIYVVCIYTFTLGTFILLVSVCTKNSIFAGIITYVFYFNLILVIFEKILKSNCGTILQSIIRNSPFYILNTGFNNLKYTCSQSIIMLISGCIFFKIACAIINRKNI</sequence>
<keyword evidence="1" id="KW-1133">Transmembrane helix</keyword>
<keyword evidence="1" id="KW-0812">Transmembrane</keyword>